<dbReference type="AlphaFoldDB" id="A0A0M4CL60"/>
<organism evidence="2 3">
    <name type="scientific">Corynebacterium deserti GIMN1.010</name>
    <dbReference type="NCBI Taxonomy" id="931089"/>
    <lineage>
        <taxon>Bacteria</taxon>
        <taxon>Bacillati</taxon>
        <taxon>Actinomycetota</taxon>
        <taxon>Actinomycetes</taxon>
        <taxon>Mycobacteriales</taxon>
        <taxon>Corynebacteriaceae</taxon>
        <taxon>Corynebacterium</taxon>
    </lineage>
</organism>
<feature type="transmembrane region" description="Helical" evidence="1">
    <location>
        <begin position="43"/>
        <end position="65"/>
    </location>
</feature>
<dbReference type="EMBL" id="CP009220">
    <property type="protein sequence ID" value="ALC05485.1"/>
    <property type="molecule type" value="Genomic_DNA"/>
</dbReference>
<keyword evidence="3" id="KW-1185">Reference proteome</keyword>
<dbReference type="Proteomes" id="UP000068067">
    <property type="component" value="Chromosome"/>
</dbReference>
<sequence>MESSSALGYMPQYGVEHISMLVLTVVTSVVSVPAFRRFNAAPAFGWLLLAAMIFWTAWGFLPGNYTIEQSWPLHFSDALRVIAAIALITRAKWAVAVTILWGTTINLMSLIFPDVHYMQVPWLEFVMYWLLHIAVFVAALVLVFSFGEKLGFGGVVMSIIISVAWGLMCLVVNETLGSNYGYLSREPESSSLLDVFGGWPFYIVVEALILFLAWSIWAWAIQKLEVPYLPKTRKVTA</sequence>
<keyword evidence="1" id="KW-1133">Transmembrane helix</keyword>
<feature type="transmembrane region" description="Helical" evidence="1">
    <location>
        <begin position="17"/>
        <end position="36"/>
    </location>
</feature>
<evidence type="ECO:0008006" key="4">
    <source>
        <dbReference type="Google" id="ProtNLM"/>
    </source>
</evidence>
<dbReference type="NCBIfam" id="TIGR02206">
    <property type="entry name" value="intg_mem_TP0381"/>
    <property type="match status" value="1"/>
</dbReference>
<name>A0A0M4CL60_9CORY</name>
<gene>
    <name evidence="2" type="ORF">CDES_05240</name>
</gene>
<dbReference type="Pfam" id="PF14808">
    <property type="entry name" value="TMEM164"/>
    <property type="match status" value="1"/>
</dbReference>
<keyword evidence="1" id="KW-0472">Membrane</keyword>
<dbReference type="OrthoDB" id="9813172at2"/>
<dbReference type="PATRIC" id="fig|931089.4.peg.1066"/>
<evidence type="ECO:0000313" key="2">
    <source>
        <dbReference type="EMBL" id="ALC05485.1"/>
    </source>
</evidence>
<feature type="transmembrane region" description="Helical" evidence="1">
    <location>
        <begin position="151"/>
        <end position="173"/>
    </location>
</feature>
<keyword evidence="1" id="KW-0812">Transmembrane</keyword>
<reference evidence="2 3" key="1">
    <citation type="submission" date="2014-08" db="EMBL/GenBank/DDBJ databases">
        <title>Complete genome sequence of Corynebacterium deserti GIMN1.010 (=DSM 45689), isolated from desert sand in western China.</title>
        <authorList>
            <person name="Ruckert C."/>
            <person name="Albersmeier A."/>
            <person name="Kalinowski J."/>
        </authorList>
    </citation>
    <scope>NUCLEOTIDE SEQUENCE [LARGE SCALE GENOMIC DNA]</scope>
    <source>
        <strain evidence="2 3">GIMN1.010</strain>
    </source>
</reference>
<evidence type="ECO:0000313" key="3">
    <source>
        <dbReference type="Proteomes" id="UP000068067"/>
    </source>
</evidence>
<dbReference type="STRING" id="931089.CDES_05240"/>
<dbReference type="RefSeq" id="WP_053544552.1">
    <property type="nucleotide sequence ID" value="NZ_CP009220.1"/>
</dbReference>
<dbReference type="InterPro" id="IPR011737">
    <property type="entry name" value="CHP02206_TP0381"/>
</dbReference>
<accession>A0A0M4CL60</accession>
<protein>
    <recommendedName>
        <fullName evidence="4">TIGR02206 family membrane protein</fullName>
    </recommendedName>
</protein>
<feature type="transmembrane region" description="Helical" evidence="1">
    <location>
        <begin position="93"/>
        <end position="113"/>
    </location>
</feature>
<proteinExistence type="predicted"/>
<feature type="transmembrane region" description="Helical" evidence="1">
    <location>
        <begin position="199"/>
        <end position="221"/>
    </location>
</feature>
<evidence type="ECO:0000256" key="1">
    <source>
        <dbReference type="SAM" id="Phobius"/>
    </source>
</evidence>
<feature type="transmembrane region" description="Helical" evidence="1">
    <location>
        <begin position="125"/>
        <end position="144"/>
    </location>
</feature>
<dbReference type="KEGG" id="cdx:CDES_05240"/>